<dbReference type="Gene3D" id="2.130.10.120">
    <property type="entry name" value="Prolyl oligopeptidase, N-terminal domain"/>
    <property type="match status" value="1"/>
</dbReference>
<sequence>MRHLLNTHRCHPLLRHSKAAVASLHSSRYKAPRSPPPPPDPPKPPRPPRKPETFALHDATWEDPYSWMSKLNDKVAMRHMDVHMEQEEKYTEAFMSDTDKLQSKLQSEMASRLSFELSTPPLRSGPWLYYRRVEEGKQYPVLCRRLASLNEEFISHISPSAGFDFTSGKRIEQKLIDYNQEAERFGGYAYEELSEVSPNHLFFAYTMYDKDNDLFKLSVRNLNSGSLCSKPQAERVSGLAWAKDGKALLYVVTDQNKRPCRLYCSMIGSTEEDVLILQELDDNIHINIRHTKDFQFVTVNTFSVACSKVFLINAADPLSGMTLVWESKGLCHCVVEHHKGYLFLFTDATKDGKPVENHYLLRSLVNPSYGPATWENVLVDDEDSVIEDVDFSDKYLVLILRKDGNYRICSLALPLGKGQIHLKEANPCFLPLPNFVSQISPGPNYDYYSTTMRFTISSPVMPDAVVDYDLSNGIWNIIQQQNLLHERTRILYGTASSVSIHGKFSSMAEVKLEDNPWNELSEFYACERHEVPSCNGVVVPLTIVYSRTNKRENSKPCLLHGHGAYGELLDKRWRNELKSLLDRGWVVAYADVRGSGGRGRSWHHDGRNRKKRNSIEDYIACARFLIDKKMVHEKKLAGWGYSAGGLLVASAINKCPYLFCAAVLKVPFLDATNTLLYPILPLTASDYEEFGYPGDVEDFRAIREYSPYDNIPNDVSFPGILVTSSFSTRFGVWEAAKWAARVRENTIYNPERPILLNLTTDIVEENRYLHCKESALETAFLIKVVDS</sequence>
<keyword evidence="10" id="KW-1185">Reference proteome</keyword>
<dbReference type="SUPFAM" id="SSF53474">
    <property type="entry name" value="alpha/beta-Hydrolases"/>
    <property type="match status" value="1"/>
</dbReference>
<dbReference type="AlphaFoldDB" id="A0A8B8QH70"/>
<name>A0A8B8QH70_9MYRT</name>
<feature type="domain" description="Peptidase S9 prolyl oligopeptidase catalytic" evidence="8">
    <location>
        <begin position="575"/>
        <end position="745"/>
    </location>
</feature>
<dbReference type="PANTHER" id="PTHR11757">
    <property type="entry name" value="PROTEASE FAMILY S9A OLIGOPEPTIDASE"/>
    <property type="match status" value="1"/>
</dbReference>
<feature type="domain" description="Peptidase S9A N-terminal" evidence="9">
    <location>
        <begin position="48"/>
        <end position="480"/>
    </location>
</feature>
<organism evidence="10 11">
    <name type="scientific">Rhodamnia argentea</name>
    <dbReference type="NCBI Taxonomy" id="178133"/>
    <lineage>
        <taxon>Eukaryota</taxon>
        <taxon>Viridiplantae</taxon>
        <taxon>Streptophyta</taxon>
        <taxon>Embryophyta</taxon>
        <taxon>Tracheophyta</taxon>
        <taxon>Spermatophyta</taxon>
        <taxon>Magnoliopsida</taxon>
        <taxon>eudicotyledons</taxon>
        <taxon>Gunneridae</taxon>
        <taxon>Pentapetalae</taxon>
        <taxon>rosids</taxon>
        <taxon>malvids</taxon>
        <taxon>Myrtales</taxon>
        <taxon>Myrtaceae</taxon>
        <taxon>Myrtoideae</taxon>
        <taxon>Myrteae</taxon>
        <taxon>Australasian group</taxon>
        <taxon>Rhodamnia</taxon>
    </lineage>
</organism>
<reference evidence="11" key="1">
    <citation type="submission" date="2025-08" db="UniProtKB">
        <authorList>
            <consortium name="RefSeq"/>
        </authorList>
    </citation>
    <scope>IDENTIFICATION</scope>
    <source>
        <tissue evidence="11">Leaf</tissue>
    </source>
</reference>
<evidence type="ECO:0000256" key="6">
    <source>
        <dbReference type="RuleBase" id="RU368024"/>
    </source>
</evidence>
<keyword evidence="2 6" id="KW-0645">Protease</keyword>
<dbReference type="InterPro" id="IPR023302">
    <property type="entry name" value="Pept_S9A_N"/>
</dbReference>
<evidence type="ECO:0000259" key="8">
    <source>
        <dbReference type="Pfam" id="PF00326"/>
    </source>
</evidence>
<dbReference type="PANTHER" id="PTHR11757:SF19">
    <property type="entry name" value="PROLYL ENDOPEPTIDASE-LIKE"/>
    <property type="match status" value="1"/>
</dbReference>
<evidence type="ECO:0000256" key="3">
    <source>
        <dbReference type="ARBA" id="ARBA00022801"/>
    </source>
</evidence>
<dbReference type="Proteomes" id="UP000827889">
    <property type="component" value="Chromosome 11"/>
</dbReference>
<dbReference type="InterPro" id="IPR051543">
    <property type="entry name" value="Serine_Peptidase_S9A"/>
</dbReference>
<evidence type="ECO:0000313" key="11">
    <source>
        <dbReference type="RefSeq" id="XP_030546410.1"/>
    </source>
</evidence>
<dbReference type="GO" id="GO:0006508">
    <property type="term" value="P:proteolysis"/>
    <property type="evidence" value="ECO:0007669"/>
    <property type="project" value="UniProtKB-KW"/>
</dbReference>
<evidence type="ECO:0000313" key="10">
    <source>
        <dbReference type="Proteomes" id="UP000827889"/>
    </source>
</evidence>
<evidence type="ECO:0000259" key="9">
    <source>
        <dbReference type="Pfam" id="PF02897"/>
    </source>
</evidence>
<comment type="function">
    <text evidence="5">Serine peptidase whose precise substrate specificity remains unclear. Does not cleave peptides after a arginine or lysine residue. Regulates trans-Golgi network morphology and sorting by regulating the membrane binding of the AP-1 complex. May play a role in the regulation of synaptic vesicle exocytosis.</text>
</comment>
<dbReference type="KEGG" id="rarg:115752395"/>
<evidence type="ECO:0000256" key="5">
    <source>
        <dbReference type="ARBA" id="ARBA00045448"/>
    </source>
</evidence>
<proteinExistence type="inferred from homology"/>
<feature type="compositionally biased region" description="Pro residues" evidence="7">
    <location>
        <begin position="33"/>
        <end position="45"/>
    </location>
</feature>
<dbReference type="EC" id="3.4.21.-" evidence="6"/>
<evidence type="ECO:0000256" key="4">
    <source>
        <dbReference type="ARBA" id="ARBA00022825"/>
    </source>
</evidence>
<dbReference type="SUPFAM" id="SSF50993">
    <property type="entry name" value="Peptidase/esterase 'gauge' domain"/>
    <property type="match status" value="1"/>
</dbReference>
<evidence type="ECO:0000256" key="1">
    <source>
        <dbReference type="ARBA" id="ARBA00005228"/>
    </source>
</evidence>
<comment type="similarity">
    <text evidence="1 6">Belongs to the peptidase S9A family.</text>
</comment>
<dbReference type="InterPro" id="IPR001375">
    <property type="entry name" value="Peptidase_S9_cat"/>
</dbReference>
<dbReference type="InterPro" id="IPR029058">
    <property type="entry name" value="AB_hydrolase_fold"/>
</dbReference>
<keyword evidence="4 6" id="KW-0720">Serine protease</keyword>
<evidence type="ECO:0000256" key="7">
    <source>
        <dbReference type="SAM" id="MobiDB-lite"/>
    </source>
</evidence>
<dbReference type="OrthoDB" id="248387at2759"/>
<evidence type="ECO:0000256" key="2">
    <source>
        <dbReference type="ARBA" id="ARBA00022670"/>
    </source>
</evidence>
<keyword evidence="3 6" id="KW-0378">Hydrolase</keyword>
<protein>
    <recommendedName>
        <fullName evidence="6">Prolyl endopeptidase</fullName>
        <ecNumber evidence="6">3.4.21.-</ecNumber>
    </recommendedName>
</protein>
<dbReference type="GO" id="GO:0004252">
    <property type="term" value="F:serine-type endopeptidase activity"/>
    <property type="evidence" value="ECO:0007669"/>
    <property type="project" value="UniProtKB-UniRule"/>
</dbReference>
<dbReference type="Pfam" id="PF00326">
    <property type="entry name" value="Peptidase_S9"/>
    <property type="match status" value="1"/>
</dbReference>
<accession>A0A8B8QH70</accession>
<feature type="region of interest" description="Disordered" evidence="7">
    <location>
        <begin position="22"/>
        <end position="53"/>
    </location>
</feature>
<dbReference type="InterPro" id="IPR002470">
    <property type="entry name" value="Peptidase_S9A"/>
</dbReference>
<dbReference type="Gene3D" id="3.40.50.1820">
    <property type="entry name" value="alpha/beta hydrolase"/>
    <property type="match status" value="1"/>
</dbReference>
<dbReference type="PRINTS" id="PR00862">
    <property type="entry name" value="PROLIGOPTASE"/>
</dbReference>
<dbReference type="GeneID" id="115752395"/>
<dbReference type="RefSeq" id="XP_030546410.1">
    <property type="nucleotide sequence ID" value="XM_030690550.2"/>
</dbReference>
<gene>
    <name evidence="11" type="primary">LOC115752395</name>
</gene>
<dbReference type="Pfam" id="PF02897">
    <property type="entry name" value="Peptidase_S9_N"/>
    <property type="match status" value="1"/>
</dbReference>